<dbReference type="CDD" id="cd04730">
    <property type="entry name" value="NPD_like"/>
    <property type="match status" value="1"/>
</dbReference>
<keyword evidence="12" id="KW-0614">Plasmid</keyword>
<evidence type="ECO:0000256" key="10">
    <source>
        <dbReference type="ARBA" id="ARBA00049401"/>
    </source>
</evidence>
<comment type="similarity">
    <text evidence="2">Belongs to the nitronate monooxygenase family. NMO class I subfamily.</text>
</comment>
<dbReference type="Pfam" id="PF03060">
    <property type="entry name" value="NMO"/>
    <property type="match status" value="1"/>
</dbReference>
<comment type="catalytic activity">
    <reaction evidence="10">
        <text>3 propionate 3-nitronate + 3 O2 + H2O = 3 3-oxopropanoate + 2 nitrate + nitrite + H2O2 + 3 H(+)</text>
        <dbReference type="Rhea" id="RHEA:57332"/>
        <dbReference type="ChEBI" id="CHEBI:15377"/>
        <dbReference type="ChEBI" id="CHEBI:15378"/>
        <dbReference type="ChEBI" id="CHEBI:15379"/>
        <dbReference type="ChEBI" id="CHEBI:16240"/>
        <dbReference type="ChEBI" id="CHEBI:16301"/>
        <dbReference type="ChEBI" id="CHEBI:17632"/>
        <dbReference type="ChEBI" id="CHEBI:33190"/>
        <dbReference type="ChEBI" id="CHEBI:136067"/>
    </reaction>
</comment>
<accession>A0A975DMT3</accession>
<comment type="cofactor">
    <cofactor evidence="1">
        <name>FMN</name>
        <dbReference type="ChEBI" id="CHEBI:58210"/>
    </cofactor>
</comment>
<keyword evidence="3" id="KW-0216">Detoxification</keyword>
<dbReference type="RefSeq" id="WP_208844915.1">
    <property type="nucleotide sequence ID" value="NZ_CP072135.1"/>
</dbReference>
<dbReference type="GO" id="GO:0009636">
    <property type="term" value="P:response to toxic substance"/>
    <property type="evidence" value="ECO:0007669"/>
    <property type="project" value="UniProtKB-KW"/>
</dbReference>
<dbReference type="PANTHER" id="PTHR42747">
    <property type="entry name" value="NITRONATE MONOOXYGENASE-RELATED"/>
    <property type="match status" value="1"/>
</dbReference>
<dbReference type="PANTHER" id="PTHR42747:SF3">
    <property type="entry name" value="NITRONATE MONOOXYGENASE-RELATED"/>
    <property type="match status" value="1"/>
</dbReference>
<keyword evidence="4" id="KW-0285">Flavoprotein</keyword>
<dbReference type="SUPFAM" id="SSF51412">
    <property type="entry name" value="Inosine monophosphate dehydrogenase (IMPDH)"/>
    <property type="match status" value="1"/>
</dbReference>
<dbReference type="FunFam" id="3.20.20.70:FF:000154">
    <property type="entry name" value="Probable nitronate monooxygenase"/>
    <property type="match status" value="1"/>
</dbReference>
<evidence type="ECO:0000256" key="11">
    <source>
        <dbReference type="ARBA" id="ARBA00067136"/>
    </source>
</evidence>
<evidence type="ECO:0000313" key="12">
    <source>
        <dbReference type="EMBL" id="QTH73296.1"/>
    </source>
</evidence>
<dbReference type="GO" id="GO:0000166">
    <property type="term" value="F:nucleotide binding"/>
    <property type="evidence" value="ECO:0007669"/>
    <property type="project" value="UniProtKB-KW"/>
</dbReference>
<evidence type="ECO:0000256" key="3">
    <source>
        <dbReference type="ARBA" id="ARBA00022575"/>
    </source>
</evidence>
<keyword evidence="13" id="KW-1185">Reference proteome</keyword>
<name>A0A975DMT3_9GAMM</name>
<evidence type="ECO:0000256" key="8">
    <source>
        <dbReference type="ARBA" id="ARBA00023033"/>
    </source>
</evidence>
<evidence type="ECO:0000256" key="6">
    <source>
        <dbReference type="ARBA" id="ARBA00022741"/>
    </source>
</evidence>
<dbReference type="InterPro" id="IPR004136">
    <property type="entry name" value="NMO"/>
</dbReference>
<evidence type="ECO:0000256" key="2">
    <source>
        <dbReference type="ARBA" id="ARBA00009881"/>
    </source>
</evidence>
<proteinExistence type="inferred from homology"/>
<evidence type="ECO:0000256" key="7">
    <source>
        <dbReference type="ARBA" id="ARBA00023002"/>
    </source>
</evidence>
<gene>
    <name evidence="12" type="ORF">J5O05_21230</name>
</gene>
<organism evidence="12 13">
    <name type="scientific">Pseudoalteromonas xiamenensis</name>
    <dbReference type="NCBI Taxonomy" id="882626"/>
    <lineage>
        <taxon>Bacteria</taxon>
        <taxon>Pseudomonadati</taxon>
        <taxon>Pseudomonadota</taxon>
        <taxon>Gammaproteobacteria</taxon>
        <taxon>Alteromonadales</taxon>
        <taxon>Pseudoalteromonadaceae</taxon>
        <taxon>Pseudoalteromonas</taxon>
    </lineage>
</organism>
<dbReference type="Proteomes" id="UP000664904">
    <property type="component" value="Plasmid unnamed5"/>
</dbReference>
<dbReference type="GO" id="GO:0018580">
    <property type="term" value="F:nitronate monooxygenase activity"/>
    <property type="evidence" value="ECO:0007669"/>
    <property type="project" value="InterPro"/>
</dbReference>
<geneLocation type="plasmid" evidence="12 13">
    <name>unnamed5</name>
</geneLocation>
<evidence type="ECO:0000256" key="1">
    <source>
        <dbReference type="ARBA" id="ARBA00001917"/>
    </source>
</evidence>
<dbReference type="Gene3D" id="3.20.20.70">
    <property type="entry name" value="Aldolase class I"/>
    <property type="match status" value="1"/>
</dbReference>
<dbReference type="AlphaFoldDB" id="A0A975DMT3"/>
<keyword evidence="7" id="KW-0560">Oxidoreductase</keyword>
<dbReference type="InterPro" id="IPR013785">
    <property type="entry name" value="Aldolase_TIM"/>
</dbReference>
<protein>
    <recommendedName>
        <fullName evidence="11">Nitronate monooxygenase</fullName>
    </recommendedName>
    <alternativeName>
        <fullName evidence="9">Propionate 3-nitronate monooxygenase</fullName>
    </alternativeName>
</protein>
<evidence type="ECO:0000256" key="4">
    <source>
        <dbReference type="ARBA" id="ARBA00022630"/>
    </source>
</evidence>
<evidence type="ECO:0000256" key="5">
    <source>
        <dbReference type="ARBA" id="ARBA00022643"/>
    </source>
</evidence>
<keyword evidence="5" id="KW-0288">FMN</keyword>
<sequence>MDNNFKTLLGTELPVIQAPMAGVQNSALAIAVSNAGGLGSLPCGMLSTEQIISELELMRANTNKPYNLNFFCHTVQPFDELRQKQWQTRLRPFFSELDSEFDESKKGSSRVPFSHEVADAIEAFAPPFISFHFGLPEPSLLKRVKAWGAKVVSSATTVEEALWLDENGVDGIIAQGNEGGGHRGMFLTNDITTQLSMACLVSQIVDKVSVPVIAAGGIVDRNTVKSAFALGASAVQVGTAYLLCKEALTSDLHRTAIKSSRASHTALTNVFSGKPARGIVNRAMIELGYMSELAPSFPYASIEMAQLRSLAEQRGLDDFSPLWCGQNTRGCKEVSAAELTLSLVD</sequence>
<evidence type="ECO:0000313" key="13">
    <source>
        <dbReference type="Proteomes" id="UP000664904"/>
    </source>
</evidence>
<dbReference type="KEGG" id="pxi:J5O05_21230"/>
<evidence type="ECO:0000256" key="9">
    <source>
        <dbReference type="ARBA" id="ARBA00031155"/>
    </source>
</evidence>
<keyword evidence="6" id="KW-0547">Nucleotide-binding</keyword>
<reference evidence="12" key="1">
    <citation type="submission" date="2021-03" db="EMBL/GenBank/DDBJ databases">
        <title>Complete Genome of Pseudoalteromonas xiamenensis STKMTI.2, a new potential marine bacterium producing anti-Vibrio compounds.</title>
        <authorList>
            <person name="Handayani D.P."/>
            <person name="Isnansetyo A."/>
            <person name="Istiqomah I."/>
            <person name="Jumina J."/>
        </authorList>
    </citation>
    <scope>NUCLEOTIDE SEQUENCE</scope>
    <source>
        <strain evidence="12">STKMTI.2</strain>
        <plasmid evidence="12">unnamed5</plasmid>
    </source>
</reference>
<dbReference type="EMBL" id="CP072135">
    <property type="protein sequence ID" value="QTH73296.1"/>
    <property type="molecule type" value="Genomic_DNA"/>
</dbReference>
<keyword evidence="8 12" id="KW-0503">Monooxygenase</keyword>